<evidence type="ECO:0000313" key="2">
    <source>
        <dbReference type="Proteomes" id="UP000297472"/>
    </source>
</evidence>
<dbReference type="OrthoDB" id="5064383at2"/>
<proteinExistence type="predicted"/>
<keyword evidence="2" id="KW-1185">Reference proteome</keyword>
<dbReference type="Proteomes" id="UP000297472">
    <property type="component" value="Unassembled WGS sequence"/>
</dbReference>
<sequence>MSHAPTITPFYSWKPCPRAEVLFTSFVAGTATVTVHRKAGGQEKEVRGAIRAAVAGALTRIDMEIPGNGTPVTYRAEMFNAAGVPLGFTDSTTITMHVRESWVHNPLDPQGAIPIEFRPSAARSIVRPTEGSVVYPTGRRVGVLVSGQRRGVQGVDLTVVTDTLEHADKLQAMFGTYDTDLPPILCFRLGTRDRVRLPSPFFAAVLAADEQDVNLAMGLGEQITTVMQGDEVAPPAPGLFIPLLTRADLNAYYSTRAALNADNASRLAVNRRYDLIGASNESAL</sequence>
<reference evidence="1 2" key="1">
    <citation type="submission" date="2019-03" db="EMBL/GenBank/DDBJ databases">
        <title>Genomics of glacier-inhabiting Cryobacterium strains.</title>
        <authorList>
            <person name="Liu Q."/>
            <person name="Xin Y.-H."/>
        </authorList>
    </citation>
    <scope>NUCLEOTIDE SEQUENCE [LARGE SCALE GENOMIC DNA]</scope>
    <source>
        <strain evidence="1 2">TMT1-51</strain>
    </source>
</reference>
<organism evidence="1 2">
    <name type="scientific">Cryobacterium cryoconiti</name>
    <dbReference type="NCBI Taxonomy" id="1259239"/>
    <lineage>
        <taxon>Bacteria</taxon>
        <taxon>Bacillati</taxon>
        <taxon>Actinomycetota</taxon>
        <taxon>Actinomycetes</taxon>
        <taxon>Micrococcales</taxon>
        <taxon>Microbacteriaceae</taxon>
        <taxon>Cryobacterium</taxon>
    </lineage>
</organism>
<accession>A0A4Y8JU55</accession>
<name>A0A4Y8JU55_9MICO</name>
<dbReference type="AlphaFoldDB" id="A0A4Y8JU55"/>
<dbReference type="EMBL" id="SOHA01000039">
    <property type="protein sequence ID" value="TFD27527.1"/>
    <property type="molecule type" value="Genomic_DNA"/>
</dbReference>
<comment type="caution">
    <text evidence="1">The sequence shown here is derived from an EMBL/GenBank/DDBJ whole genome shotgun (WGS) entry which is preliminary data.</text>
</comment>
<dbReference type="RefSeq" id="WP_134425397.1">
    <property type="nucleotide sequence ID" value="NZ_SOHA01000039.1"/>
</dbReference>
<protein>
    <submittedName>
        <fullName evidence="1">Uncharacterized protein</fullName>
    </submittedName>
</protein>
<evidence type="ECO:0000313" key="1">
    <source>
        <dbReference type="EMBL" id="TFD27527.1"/>
    </source>
</evidence>
<gene>
    <name evidence="1" type="ORF">E3T49_13375</name>
</gene>